<name>C4IEV7_CLOBU</name>
<dbReference type="RefSeq" id="WP_003410729.1">
    <property type="nucleotide sequence ID" value="NZ_ACOM01000004.1"/>
</dbReference>
<protein>
    <submittedName>
        <fullName evidence="1">Uncharacterized protein</fullName>
    </submittedName>
</protein>
<evidence type="ECO:0000313" key="1">
    <source>
        <dbReference type="EMBL" id="EEP55656.1"/>
    </source>
</evidence>
<proteinExistence type="predicted"/>
<sequence>MKAKVIKVWDDLRFGCIPFIVLEVDQNDKLLLENGFKEKYRFIVQAINHRVGAAGGYSFDPYRDERVRKISNKINTTEADVLGFYLSNVDDIYNIPNELFTENFWGVVRTDGYSEERESDSEYEINSETCYKVLIESEPIIIEEQINDIEDILNKGTVFNSIDYKNLFEKILKEYEEEKTYNNARGITSNTPIRSERISIDLIDKKTLERITSEESNKESIIAKYLWLPQDVLPEELWSEVKDKNEDYSIKRIYKFDKNIEL</sequence>
<gene>
    <name evidence="1" type="ORF">CLP_3933</name>
</gene>
<comment type="caution">
    <text evidence="1">The sequence shown here is derived from an EMBL/GenBank/DDBJ whole genome shotgun (WGS) entry which is preliminary data.</text>
</comment>
<keyword evidence="2" id="KW-1185">Reference proteome</keyword>
<accession>C4IEV7</accession>
<organism evidence="1 2">
    <name type="scientific">Clostridium butyricum E4 str. BoNT E BL5262</name>
    <dbReference type="NCBI Taxonomy" id="632245"/>
    <lineage>
        <taxon>Bacteria</taxon>
        <taxon>Bacillati</taxon>
        <taxon>Bacillota</taxon>
        <taxon>Clostridia</taxon>
        <taxon>Eubacteriales</taxon>
        <taxon>Clostridiaceae</taxon>
        <taxon>Clostridium</taxon>
    </lineage>
</organism>
<reference evidence="1 2" key="1">
    <citation type="submission" date="2009-08" db="EMBL/GenBank/DDBJ databases">
        <authorList>
            <person name="Shrivastava S."/>
            <person name="Brinkac L.B."/>
            <person name="Brown J.L."/>
            <person name="Bruce D.B."/>
            <person name="Detter C."/>
            <person name="Green L.D."/>
            <person name="Munk C.A."/>
            <person name="Rogers Y.C."/>
            <person name="Tapia R."/>
            <person name="Sims D.R."/>
            <person name="Smith L.A."/>
            <person name="Smith T.J."/>
            <person name="Sutton G."/>
            <person name="Brettin T."/>
        </authorList>
    </citation>
    <scope>NUCLEOTIDE SEQUENCE [LARGE SCALE GENOMIC DNA]</scope>
    <source>
        <strain evidence="2">E4 str. BoNT E BL5262</strain>
    </source>
</reference>
<dbReference type="AlphaFoldDB" id="C4IEV7"/>
<evidence type="ECO:0000313" key="2">
    <source>
        <dbReference type="Proteomes" id="UP000003081"/>
    </source>
</evidence>
<dbReference type="Proteomes" id="UP000003081">
    <property type="component" value="Unassembled WGS sequence"/>
</dbReference>
<dbReference type="HOGENOM" id="CLU_1060512_0_0_9"/>
<dbReference type="EMBL" id="ACOM01000004">
    <property type="protein sequence ID" value="EEP55656.1"/>
    <property type="molecule type" value="Genomic_DNA"/>
</dbReference>